<dbReference type="InterPro" id="IPR019897">
    <property type="entry name" value="RidA_CS"/>
</dbReference>
<dbReference type="Gene3D" id="3.30.1330.40">
    <property type="entry name" value="RutC-like"/>
    <property type="match status" value="1"/>
</dbReference>
<dbReference type="PROSITE" id="PS01094">
    <property type="entry name" value="UPF0076"/>
    <property type="match status" value="1"/>
</dbReference>
<dbReference type="GO" id="GO:0019239">
    <property type="term" value="F:deaminase activity"/>
    <property type="evidence" value="ECO:0007669"/>
    <property type="project" value="TreeGrafter"/>
</dbReference>
<dbReference type="InterPro" id="IPR006175">
    <property type="entry name" value="YjgF/YER057c/UK114"/>
</dbReference>
<organism evidence="2 3">
    <name type="scientific">Thalassotalea agarivorans</name>
    <name type="common">Thalassomonas agarivorans</name>
    <dbReference type="NCBI Taxonomy" id="349064"/>
    <lineage>
        <taxon>Bacteria</taxon>
        <taxon>Pseudomonadati</taxon>
        <taxon>Pseudomonadota</taxon>
        <taxon>Gammaproteobacteria</taxon>
        <taxon>Alteromonadales</taxon>
        <taxon>Colwelliaceae</taxon>
        <taxon>Thalassotalea</taxon>
    </lineage>
</organism>
<dbReference type="InterPro" id="IPR035959">
    <property type="entry name" value="RutC-like_sf"/>
</dbReference>
<sequence>MKSIISTEHAPSAIGTYSQAVKVNNTVYLSGQIPLVPETMEVVSDDFEQQAHQVFKNLSAVCEAAGGNINDMVKVNIFMIDLSNFATVNEVMSQYFQEPYPARAAIQVSRLPKDVAIEIDGVMELPNVS</sequence>
<dbReference type="NCBIfam" id="TIGR00004">
    <property type="entry name" value="Rid family detoxifying hydrolase"/>
    <property type="match status" value="1"/>
</dbReference>
<evidence type="ECO:0000256" key="1">
    <source>
        <dbReference type="ARBA" id="ARBA00010552"/>
    </source>
</evidence>
<gene>
    <name evidence="2" type="ORF">SAMN05660429_01773</name>
</gene>
<dbReference type="EMBL" id="FOHK01000007">
    <property type="protein sequence ID" value="SET41455.1"/>
    <property type="molecule type" value="Genomic_DNA"/>
</dbReference>
<dbReference type="PANTHER" id="PTHR11803:SF39">
    <property type="entry name" value="2-IMINOBUTANOATE_2-IMINOPROPANOATE DEAMINASE"/>
    <property type="match status" value="1"/>
</dbReference>
<reference evidence="2 3" key="1">
    <citation type="submission" date="2016-10" db="EMBL/GenBank/DDBJ databases">
        <authorList>
            <person name="de Groot N.N."/>
        </authorList>
    </citation>
    <scope>NUCLEOTIDE SEQUENCE [LARGE SCALE GENOMIC DNA]</scope>
    <source>
        <strain evidence="2 3">DSM 19706</strain>
    </source>
</reference>
<dbReference type="STRING" id="349064.SAMN05660429_01773"/>
<name>A0A1I0E8U3_THASX</name>
<accession>A0A1I0E8U3</accession>
<evidence type="ECO:0000313" key="2">
    <source>
        <dbReference type="EMBL" id="SET41455.1"/>
    </source>
</evidence>
<keyword evidence="3" id="KW-1185">Reference proteome</keyword>
<proteinExistence type="inferred from homology"/>
<dbReference type="RefSeq" id="WP_093329363.1">
    <property type="nucleotide sequence ID" value="NZ_AP027363.1"/>
</dbReference>
<dbReference type="InterPro" id="IPR006056">
    <property type="entry name" value="RidA"/>
</dbReference>
<dbReference type="GO" id="GO:0005829">
    <property type="term" value="C:cytosol"/>
    <property type="evidence" value="ECO:0007669"/>
    <property type="project" value="TreeGrafter"/>
</dbReference>
<dbReference type="AlphaFoldDB" id="A0A1I0E8U3"/>
<dbReference type="Proteomes" id="UP000199308">
    <property type="component" value="Unassembled WGS sequence"/>
</dbReference>
<dbReference type="Pfam" id="PF01042">
    <property type="entry name" value="Ribonuc_L-PSP"/>
    <property type="match status" value="1"/>
</dbReference>
<comment type="similarity">
    <text evidence="1">Belongs to the RutC family.</text>
</comment>
<dbReference type="OrthoDB" id="9803101at2"/>
<evidence type="ECO:0000313" key="3">
    <source>
        <dbReference type="Proteomes" id="UP000199308"/>
    </source>
</evidence>
<protein>
    <submittedName>
        <fullName evidence="2">Reactive intermediate/imine deaminase</fullName>
    </submittedName>
</protein>
<dbReference type="FunFam" id="3.30.1330.40:FF:000001">
    <property type="entry name" value="L-PSP family endoribonuclease"/>
    <property type="match status" value="1"/>
</dbReference>
<dbReference type="CDD" id="cd00448">
    <property type="entry name" value="YjgF_YER057c_UK114_family"/>
    <property type="match status" value="1"/>
</dbReference>
<dbReference type="PANTHER" id="PTHR11803">
    <property type="entry name" value="2-IMINOBUTANOATE/2-IMINOPROPANOATE DEAMINASE RIDA"/>
    <property type="match status" value="1"/>
</dbReference>
<dbReference type="SUPFAM" id="SSF55298">
    <property type="entry name" value="YjgF-like"/>
    <property type="match status" value="1"/>
</dbReference>